<feature type="region of interest" description="Disordered" evidence="1">
    <location>
        <begin position="168"/>
        <end position="195"/>
    </location>
</feature>
<organism evidence="3 4">
    <name type="scientific">Fusarium fujikuroi</name>
    <name type="common">Bakanae and foot rot disease fungus</name>
    <name type="synonym">Gibberella fujikuroi</name>
    <dbReference type="NCBI Taxonomy" id="5127"/>
    <lineage>
        <taxon>Eukaryota</taxon>
        <taxon>Fungi</taxon>
        <taxon>Dikarya</taxon>
        <taxon>Ascomycota</taxon>
        <taxon>Pezizomycotina</taxon>
        <taxon>Sordariomycetes</taxon>
        <taxon>Hypocreomycetidae</taxon>
        <taxon>Hypocreales</taxon>
        <taxon>Nectriaceae</taxon>
        <taxon>Fusarium</taxon>
        <taxon>Fusarium fujikuroi species complex</taxon>
    </lineage>
</organism>
<feature type="transmembrane region" description="Helical" evidence="2">
    <location>
        <begin position="206"/>
        <end position="227"/>
    </location>
</feature>
<evidence type="ECO:0000313" key="4">
    <source>
        <dbReference type="Proteomes" id="UP000760494"/>
    </source>
</evidence>
<dbReference type="CDD" id="cd12087">
    <property type="entry name" value="TM_EGFR-like"/>
    <property type="match status" value="1"/>
</dbReference>
<proteinExistence type="predicted"/>
<evidence type="ECO:0000256" key="2">
    <source>
        <dbReference type="SAM" id="Phobius"/>
    </source>
</evidence>
<keyword evidence="2" id="KW-1133">Transmembrane helix</keyword>
<dbReference type="CDD" id="cd00161">
    <property type="entry name" value="beta-trefoil_Ricin-like"/>
    <property type="match status" value="1"/>
</dbReference>
<gene>
    <name evidence="3" type="ORF">C2S_3428</name>
</gene>
<reference evidence="3" key="1">
    <citation type="submission" date="2019-05" db="EMBL/GenBank/DDBJ databases">
        <authorList>
            <person name="Piombo E."/>
        </authorList>
    </citation>
    <scope>NUCLEOTIDE SEQUENCE</scope>
    <source>
        <strain evidence="3">C2S</strain>
    </source>
</reference>
<dbReference type="Proteomes" id="UP000760494">
    <property type="component" value="Unassembled WGS sequence"/>
</dbReference>
<evidence type="ECO:0000256" key="1">
    <source>
        <dbReference type="SAM" id="MobiDB-lite"/>
    </source>
</evidence>
<dbReference type="EMBL" id="CABFJX010000013">
    <property type="protein sequence ID" value="VTT57718.1"/>
    <property type="molecule type" value="Genomic_DNA"/>
</dbReference>
<keyword evidence="2" id="KW-0812">Transmembrane</keyword>
<name>A0A2H3SAJ2_FUSFU</name>
<sequence>MSDPIPATSLDPNAWYHITEQAVDPNYRNDFKAMLQTNQDKKANDTNLHVWPVKTDNQAVKAYWQFTGADKQLAVCLSSDATDEDTRTRPCLLDASNDETQQWNVAEWKSNNTYRFINVHNGTKFHLDCIPNGPVFMSSDIDDTPYQSRQHWLMTSASSVNDKAFSTTASKVPSSTSSEDNPTSTAGSESSSSGGNNFASGKITGISVGVVLGVIALAISMAAFFLWRARNRRNGKGSSPGNMTESDKRQGQDSYGVPPHQHFSPEDVGRFSNCAELDGVPLGAKLPSNQRYELP</sequence>
<dbReference type="InterPro" id="IPR035992">
    <property type="entry name" value="Ricin_B-like_lectins"/>
</dbReference>
<feature type="region of interest" description="Disordered" evidence="1">
    <location>
        <begin position="233"/>
        <end position="270"/>
    </location>
</feature>
<comment type="caution">
    <text evidence="3">The sequence shown here is derived from an EMBL/GenBank/DDBJ whole genome shotgun (WGS) entry which is preliminary data.</text>
</comment>
<dbReference type="AlphaFoldDB" id="A0A2H3SAJ2"/>
<evidence type="ECO:0000313" key="3">
    <source>
        <dbReference type="EMBL" id="VTT57718.1"/>
    </source>
</evidence>
<keyword evidence="2" id="KW-0472">Membrane</keyword>
<feature type="compositionally biased region" description="Low complexity" evidence="1">
    <location>
        <begin position="183"/>
        <end position="195"/>
    </location>
</feature>
<feature type="compositionally biased region" description="Polar residues" evidence="1">
    <location>
        <begin position="168"/>
        <end position="182"/>
    </location>
</feature>
<protein>
    <recommendedName>
        <fullName evidence="5">Ricin B lectin domain-containing protein</fullName>
    </recommendedName>
</protein>
<evidence type="ECO:0008006" key="5">
    <source>
        <dbReference type="Google" id="ProtNLM"/>
    </source>
</evidence>
<accession>A0A2H3SAJ2</accession>
<dbReference type="SUPFAM" id="SSF50370">
    <property type="entry name" value="Ricin B-like lectins"/>
    <property type="match status" value="1"/>
</dbReference>